<reference evidence="8" key="1">
    <citation type="submission" date="2020-09" db="EMBL/GenBank/DDBJ databases">
        <title>Genome-Enabled Discovery of Anthraquinone Biosynthesis in Senna tora.</title>
        <authorList>
            <person name="Kang S.-H."/>
            <person name="Pandey R.P."/>
            <person name="Lee C.-M."/>
            <person name="Sim J.-S."/>
            <person name="Jeong J.-T."/>
            <person name="Choi B.-S."/>
            <person name="Jung M."/>
            <person name="Ginzburg D."/>
            <person name="Zhao K."/>
            <person name="Won S.Y."/>
            <person name="Oh T.-J."/>
            <person name="Yu Y."/>
            <person name="Kim N.-H."/>
            <person name="Lee O.R."/>
            <person name="Lee T.-H."/>
            <person name="Bashyal P."/>
            <person name="Kim T.-S."/>
            <person name="Lee W.-H."/>
            <person name="Kawkins C."/>
            <person name="Kim C.-K."/>
            <person name="Kim J.S."/>
            <person name="Ahn B.O."/>
            <person name="Rhee S.Y."/>
            <person name="Sohng J.K."/>
        </authorList>
    </citation>
    <scope>NUCLEOTIDE SEQUENCE</scope>
    <source>
        <tissue evidence="8">Leaf</tissue>
    </source>
</reference>
<feature type="transmembrane region" description="Helical" evidence="7">
    <location>
        <begin position="186"/>
        <end position="208"/>
    </location>
</feature>
<feature type="transmembrane region" description="Helical" evidence="7">
    <location>
        <begin position="424"/>
        <end position="443"/>
    </location>
</feature>
<dbReference type="GO" id="GO:0016020">
    <property type="term" value="C:membrane"/>
    <property type="evidence" value="ECO:0007669"/>
    <property type="project" value="UniProtKB-SubCell"/>
</dbReference>
<feature type="transmembrane region" description="Helical" evidence="7">
    <location>
        <begin position="98"/>
        <end position="121"/>
    </location>
</feature>
<evidence type="ECO:0000256" key="1">
    <source>
        <dbReference type="ARBA" id="ARBA00004141"/>
    </source>
</evidence>
<feature type="transmembrane region" description="Helical" evidence="7">
    <location>
        <begin position="28"/>
        <end position="49"/>
    </location>
</feature>
<dbReference type="Pfam" id="PF00854">
    <property type="entry name" value="PTR2"/>
    <property type="match status" value="1"/>
</dbReference>
<feature type="transmembrane region" description="Helical" evidence="7">
    <location>
        <begin position="513"/>
        <end position="531"/>
    </location>
</feature>
<organism evidence="8 9">
    <name type="scientific">Senna tora</name>
    <dbReference type="NCBI Taxonomy" id="362788"/>
    <lineage>
        <taxon>Eukaryota</taxon>
        <taxon>Viridiplantae</taxon>
        <taxon>Streptophyta</taxon>
        <taxon>Embryophyta</taxon>
        <taxon>Tracheophyta</taxon>
        <taxon>Spermatophyta</taxon>
        <taxon>Magnoliopsida</taxon>
        <taxon>eudicotyledons</taxon>
        <taxon>Gunneridae</taxon>
        <taxon>Pentapetalae</taxon>
        <taxon>rosids</taxon>
        <taxon>fabids</taxon>
        <taxon>Fabales</taxon>
        <taxon>Fabaceae</taxon>
        <taxon>Caesalpinioideae</taxon>
        <taxon>Cassia clade</taxon>
        <taxon>Senna</taxon>
    </lineage>
</organism>
<keyword evidence="3 7" id="KW-0812">Transmembrane</keyword>
<comment type="subcellular location">
    <subcellularLocation>
        <location evidence="1">Membrane</location>
        <topology evidence="1">Multi-pass membrane protein</topology>
    </subcellularLocation>
</comment>
<dbReference type="InterPro" id="IPR000109">
    <property type="entry name" value="POT_fam"/>
</dbReference>
<dbReference type="SUPFAM" id="SSF103473">
    <property type="entry name" value="MFS general substrate transporter"/>
    <property type="match status" value="1"/>
</dbReference>
<dbReference type="Proteomes" id="UP000634136">
    <property type="component" value="Unassembled WGS sequence"/>
</dbReference>
<comment type="caution">
    <text evidence="8">The sequence shown here is derived from an EMBL/GenBank/DDBJ whole genome shotgun (WGS) entry which is preliminary data.</text>
</comment>
<dbReference type="OrthoDB" id="8904098at2759"/>
<comment type="similarity">
    <text evidence="2">Belongs to the major facilitator superfamily. Proton-dependent oligopeptide transporter (POT/PTR) (TC 2.A.17) family.</text>
</comment>
<feature type="transmembrane region" description="Helical" evidence="7">
    <location>
        <begin position="141"/>
        <end position="160"/>
    </location>
</feature>
<evidence type="ECO:0000313" key="9">
    <source>
        <dbReference type="Proteomes" id="UP000634136"/>
    </source>
</evidence>
<feature type="region of interest" description="Disordered" evidence="6">
    <location>
        <begin position="278"/>
        <end position="304"/>
    </location>
</feature>
<feature type="transmembrane region" description="Helical" evidence="7">
    <location>
        <begin position="214"/>
        <end position="233"/>
    </location>
</feature>
<evidence type="ECO:0000256" key="7">
    <source>
        <dbReference type="SAM" id="Phobius"/>
    </source>
</evidence>
<evidence type="ECO:0000313" key="8">
    <source>
        <dbReference type="EMBL" id="KAF7809178.1"/>
    </source>
</evidence>
<proteinExistence type="inferred from homology"/>
<gene>
    <name evidence="8" type="ORF">G2W53_035921</name>
</gene>
<dbReference type="InterPro" id="IPR036259">
    <property type="entry name" value="MFS_trans_sf"/>
</dbReference>
<keyword evidence="5 7" id="KW-0472">Membrane</keyword>
<dbReference type="EMBL" id="JAAIUW010000011">
    <property type="protein sequence ID" value="KAF7809178.1"/>
    <property type="molecule type" value="Genomic_DNA"/>
</dbReference>
<feature type="transmembrane region" description="Helical" evidence="7">
    <location>
        <begin position="343"/>
        <end position="363"/>
    </location>
</feature>
<dbReference type="AlphaFoldDB" id="A0A834W5G0"/>
<feature type="transmembrane region" description="Helical" evidence="7">
    <location>
        <begin position="69"/>
        <end position="91"/>
    </location>
</feature>
<evidence type="ECO:0000256" key="6">
    <source>
        <dbReference type="SAM" id="MobiDB-lite"/>
    </source>
</evidence>
<sequence>MELEQHQSSTWEGYVNWRNKPALRGRHGGMLAASFVLVVEILENLAYLANASNLVLYLREYMHLSPSKSANHVTNFMGTAFLLALLGGFLSDAFLTTYHIYLISAVIEFLGLIVLTIQARVPTLMPPKCDGNTTCQEVSGAKAAMLFGGLYLVALGVGGIKGSLPAHGAEQFDETSPSGRKQRSTFFNYFVFCLSCGALIAVTFVVWVEDNKGWEWGFAISTISILVSIPVFLSGSATYRNKIPSGSPLTTIFKVLISASLNSCIYRNSSSAVVNMVSSPSNPNSSRKNVEEETAAAAKTSKETESTTNTLRFLNSAVANKPVHSFLECTVQQVEDVKIVLKVLPIFACTIMLNCCLAQLSTFSVEQAATMNTKLGSLKVPPASLPIFPVIFIIIIAPIYDHIIIPFARRATKTEMGITHLQRIGIGLVLSIIAMAVAAVVEIKRKRVATDSGLLDDATKPLPITFFWIAFQYLFLGSADLFTLAGLLEFFFTEAPIRMRSLATSLSWASLAMGYYLSTVIVSIVNSVTGNSSHKPWLSGANLNHYHLERFYWLMCALSGLNFLHYMYWAIRYKYRGAGNIE</sequence>
<dbReference type="Gene3D" id="1.20.1250.20">
    <property type="entry name" value="MFS general substrate transporter like domains"/>
    <property type="match status" value="1"/>
</dbReference>
<dbReference type="GO" id="GO:0022857">
    <property type="term" value="F:transmembrane transporter activity"/>
    <property type="evidence" value="ECO:0007669"/>
    <property type="project" value="InterPro"/>
</dbReference>
<keyword evidence="4 7" id="KW-1133">Transmembrane helix</keyword>
<dbReference type="PANTHER" id="PTHR11654">
    <property type="entry name" value="OLIGOPEPTIDE TRANSPORTER-RELATED"/>
    <property type="match status" value="1"/>
</dbReference>
<evidence type="ECO:0000256" key="5">
    <source>
        <dbReference type="ARBA" id="ARBA00023136"/>
    </source>
</evidence>
<evidence type="ECO:0000256" key="2">
    <source>
        <dbReference type="ARBA" id="ARBA00005982"/>
    </source>
</evidence>
<name>A0A834W5G0_9FABA</name>
<feature type="transmembrane region" description="Helical" evidence="7">
    <location>
        <begin position="383"/>
        <end position="403"/>
    </location>
</feature>
<feature type="transmembrane region" description="Helical" evidence="7">
    <location>
        <begin position="551"/>
        <end position="571"/>
    </location>
</feature>
<evidence type="ECO:0000256" key="4">
    <source>
        <dbReference type="ARBA" id="ARBA00022989"/>
    </source>
</evidence>
<protein>
    <submittedName>
        <fullName evidence="8">Protein NRT1/ PTR FAMILY 4.6-like</fullName>
    </submittedName>
</protein>
<evidence type="ECO:0000256" key="3">
    <source>
        <dbReference type="ARBA" id="ARBA00022692"/>
    </source>
</evidence>
<accession>A0A834W5G0</accession>
<dbReference type="CDD" id="cd17414">
    <property type="entry name" value="MFS_NPF4"/>
    <property type="match status" value="1"/>
</dbReference>
<feature type="transmembrane region" description="Helical" evidence="7">
    <location>
        <begin position="463"/>
        <end position="492"/>
    </location>
</feature>
<keyword evidence="9" id="KW-1185">Reference proteome</keyword>